<dbReference type="AlphaFoldDB" id="A0A3S7UZB3"/>
<reference evidence="2" key="1">
    <citation type="journal article" date="2018" name="J. Ind. Microbiol. Biotechnol.">
        <title>Genome mining reveals uncommon alkylpyrones as type III PKS products from myxobacteria.</title>
        <authorList>
            <person name="Hug J.J."/>
            <person name="Panter F."/>
            <person name="Krug D."/>
            <person name="Muller R."/>
        </authorList>
    </citation>
    <scope>NUCLEOTIDE SEQUENCE</scope>
    <source>
        <strain evidence="2">MSr4204</strain>
    </source>
</reference>
<feature type="region of interest" description="Disordered" evidence="1">
    <location>
        <begin position="68"/>
        <end position="103"/>
    </location>
</feature>
<accession>A0A3S7UZB3</accession>
<organism evidence="2">
    <name type="scientific">Byssovorax cruenta</name>
    <dbReference type="NCBI Taxonomy" id="293647"/>
    <lineage>
        <taxon>Bacteria</taxon>
        <taxon>Pseudomonadati</taxon>
        <taxon>Myxococcota</taxon>
        <taxon>Polyangia</taxon>
        <taxon>Polyangiales</taxon>
        <taxon>Polyangiaceae</taxon>
        <taxon>Byssovorax</taxon>
    </lineage>
</organism>
<evidence type="ECO:0000313" key="2">
    <source>
        <dbReference type="EMBL" id="AYM54077.1"/>
    </source>
</evidence>
<proteinExistence type="predicted"/>
<dbReference type="EMBL" id="MH908916">
    <property type="protein sequence ID" value="AYM54077.1"/>
    <property type="molecule type" value="Genomic_DNA"/>
</dbReference>
<evidence type="ECO:0000256" key="1">
    <source>
        <dbReference type="SAM" id="MobiDB-lite"/>
    </source>
</evidence>
<sequence>MTTTTTTKKPKTGGEIDAYCTKCRLDLTHRIIAMVGDAVKKVECKTCGSHHLYRRPKTERDAAAARLLKRAEERKASGGSGGGGGGTKAERQTAAQRAERDQTAAWEHAIAGQPSTAFKPYRISLTLGAGELIHHPKFGDGVVARVIDRGKVEVLFKDGPRTMAHGQT</sequence>
<name>A0A3S7UZB3_9BACT</name>
<feature type="compositionally biased region" description="Gly residues" evidence="1">
    <location>
        <begin position="78"/>
        <end position="87"/>
    </location>
</feature>
<protein>
    <submittedName>
        <fullName evidence="2">Uncharacterized protein</fullName>
    </submittedName>
</protein>